<dbReference type="AlphaFoldDB" id="A0A165XYX9"/>
<evidence type="ECO:0000256" key="1">
    <source>
        <dbReference type="SAM" id="Phobius"/>
    </source>
</evidence>
<organism evidence="2 3">
    <name type="scientific">Athelia psychrophila</name>
    <dbReference type="NCBI Taxonomy" id="1759441"/>
    <lineage>
        <taxon>Eukaryota</taxon>
        <taxon>Fungi</taxon>
        <taxon>Dikarya</taxon>
        <taxon>Basidiomycota</taxon>
        <taxon>Agaricomycotina</taxon>
        <taxon>Agaricomycetes</taxon>
        <taxon>Agaricomycetidae</taxon>
        <taxon>Atheliales</taxon>
        <taxon>Atheliaceae</taxon>
        <taxon>Athelia</taxon>
    </lineage>
</organism>
<proteinExistence type="predicted"/>
<keyword evidence="1" id="KW-0472">Membrane</keyword>
<protein>
    <submittedName>
        <fullName evidence="2">Uncharacterized protein</fullName>
    </submittedName>
</protein>
<sequence>MEARHTMNGNVVSMHALCIFLGYTVVLHILYPLQITTNGDHLSDIRSEARVSHVFLISVVLARWSCAEDPRAPLSVLPSNFGFSASVL</sequence>
<keyword evidence="3" id="KW-1185">Reference proteome</keyword>
<feature type="transmembrane region" description="Helical" evidence="1">
    <location>
        <begin position="12"/>
        <end position="31"/>
    </location>
</feature>
<evidence type="ECO:0000313" key="2">
    <source>
        <dbReference type="EMBL" id="KZP09033.1"/>
    </source>
</evidence>
<reference evidence="2 3" key="1">
    <citation type="journal article" date="2016" name="Mol. Biol. Evol.">
        <title>Comparative Genomics of Early-Diverging Mushroom-Forming Fungi Provides Insights into the Origins of Lignocellulose Decay Capabilities.</title>
        <authorList>
            <person name="Nagy L.G."/>
            <person name="Riley R."/>
            <person name="Tritt A."/>
            <person name="Adam C."/>
            <person name="Daum C."/>
            <person name="Floudas D."/>
            <person name="Sun H."/>
            <person name="Yadav J.S."/>
            <person name="Pangilinan J."/>
            <person name="Larsson K.H."/>
            <person name="Matsuura K."/>
            <person name="Barry K."/>
            <person name="Labutti K."/>
            <person name="Kuo R."/>
            <person name="Ohm R.A."/>
            <person name="Bhattacharya S.S."/>
            <person name="Shirouzu T."/>
            <person name="Yoshinaga Y."/>
            <person name="Martin F.M."/>
            <person name="Grigoriev I.V."/>
            <person name="Hibbett D.S."/>
        </authorList>
    </citation>
    <scope>NUCLEOTIDE SEQUENCE [LARGE SCALE GENOMIC DNA]</scope>
    <source>
        <strain evidence="2 3">CBS 109695</strain>
    </source>
</reference>
<dbReference type="Proteomes" id="UP000076532">
    <property type="component" value="Unassembled WGS sequence"/>
</dbReference>
<dbReference type="EMBL" id="KV417709">
    <property type="protein sequence ID" value="KZP09033.1"/>
    <property type="molecule type" value="Genomic_DNA"/>
</dbReference>
<evidence type="ECO:0000313" key="3">
    <source>
        <dbReference type="Proteomes" id="UP000076532"/>
    </source>
</evidence>
<keyword evidence="1" id="KW-0812">Transmembrane</keyword>
<gene>
    <name evidence="2" type="ORF">FIBSPDRAFT_249168</name>
</gene>
<keyword evidence="1" id="KW-1133">Transmembrane helix</keyword>
<name>A0A165XYX9_9AGAM</name>
<accession>A0A165XYX9</accession>